<evidence type="ECO:0000313" key="1">
    <source>
        <dbReference type="EMBL" id="KAH7948750.1"/>
    </source>
</evidence>
<organism evidence="1 2">
    <name type="scientific">Dermacentor silvarum</name>
    <name type="common">Tick</name>
    <dbReference type="NCBI Taxonomy" id="543639"/>
    <lineage>
        <taxon>Eukaryota</taxon>
        <taxon>Metazoa</taxon>
        <taxon>Ecdysozoa</taxon>
        <taxon>Arthropoda</taxon>
        <taxon>Chelicerata</taxon>
        <taxon>Arachnida</taxon>
        <taxon>Acari</taxon>
        <taxon>Parasitiformes</taxon>
        <taxon>Ixodida</taxon>
        <taxon>Ixodoidea</taxon>
        <taxon>Ixodidae</taxon>
        <taxon>Rhipicephalinae</taxon>
        <taxon>Dermacentor</taxon>
    </lineage>
</organism>
<name>A0ACB8CNU9_DERSI</name>
<reference evidence="1" key="1">
    <citation type="submission" date="2020-05" db="EMBL/GenBank/DDBJ databases">
        <title>Large-scale comparative analyses of tick genomes elucidate their genetic diversity and vector capacities.</title>
        <authorList>
            <person name="Jia N."/>
            <person name="Wang J."/>
            <person name="Shi W."/>
            <person name="Du L."/>
            <person name="Sun Y."/>
            <person name="Zhan W."/>
            <person name="Jiang J."/>
            <person name="Wang Q."/>
            <person name="Zhang B."/>
            <person name="Ji P."/>
            <person name="Sakyi L.B."/>
            <person name="Cui X."/>
            <person name="Yuan T."/>
            <person name="Jiang B."/>
            <person name="Yang W."/>
            <person name="Lam T.T.-Y."/>
            <person name="Chang Q."/>
            <person name="Ding S."/>
            <person name="Wang X."/>
            <person name="Zhu J."/>
            <person name="Ruan X."/>
            <person name="Zhao L."/>
            <person name="Wei J."/>
            <person name="Que T."/>
            <person name="Du C."/>
            <person name="Cheng J."/>
            <person name="Dai P."/>
            <person name="Han X."/>
            <person name="Huang E."/>
            <person name="Gao Y."/>
            <person name="Liu J."/>
            <person name="Shao H."/>
            <person name="Ye R."/>
            <person name="Li L."/>
            <person name="Wei W."/>
            <person name="Wang X."/>
            <person name="Wang C."/>
            <person name="Yang T."/>
            <person name="Huo Q."/>
            <person name="Li W."/>
            <person name="Guo W."/>
            <person name="Chen H."/>
            <person name="Zhou L."/>
            <person name="Ni X."/>
            <person name="Tian J."/>
            <person name="Zhou Y."/>
            <person name="Sheng Y."/>
            <person name="Liu T."/>
            <person name="Pan Y."/>
            <person name="Xia L."/>
            <person name="Li J."/>
            <person name="Zhao F."/>
            <person name="Cao W."/>
        </authorList>
    </citation>
    <scope>NUCLEOTIDE SEQUENCE</scope>
    <source>
        <strain evidence="1">Dsil-2018</strain>
    </source>
</reference>
<dbReference type="EMBL" id="CM023474">
    <property type="protein sequence ID" value="KAH7948750.1"/>
    <property type="molecule type" value="Genomic_DNA"/>
</dbReference>
<protein>
    <submittedName>
        <fullName evidence="1">Uncharacterized protein</fullName>
    </submittedName>
</protein>
<sequence length="164" mass="17603">MSNPASPVSRTSTAPSSGRASPAPAPMPASCPVANGNGPALRRAMLRHSSISSVEFYDVAFKVMLVGDSGVGKTCLLIRYKDGSFLSGAYISTVGMDFRFRALLGTLRGGVCSATRRGRFTTRKTDYQGELVNEQETNEKQGRKRMGLVLGDWAFIIAMDGRGF</sequence>
<gene>
    <name evidence="1" type="ORF">HPB49_001868</name>
</gene>
<dbReference type="Proteomes" id="UP000821865">
    <property type="component" value="Chromosome 5"/>
</dbReference>
<keyword evidence="2" id="KW-1185">Reference proteome</keyword>
<accession>A0ACB8CNU9</accession>
<proteinExistence type="predicted"/>
<comment type="caution">
    <text evidence="1">The sequence shown here is derived from an EMBL/GenBank/DDBJ whole genome shotgun (WGS) entry which is preliminary data.</text>
</comment>
<evidence type="ECO:0000313" key="2">
    <source>
        <dbReference type="Proteomes" id="UP000821865"/>
    </source>
</evidence>